<keyword evidence="6" id="KW-0633">Potassium transport</keyword>
<evidence type="ECO:0000313" key="25">
    <source>
        <dbReference type="Proteomes" id="UP000823388"/>
    </source>
</evidence>
<evidence type="ECO:0000256" key="8">
    <source>
        <dbReference type="ARBA" id="ARBA00022682"/>
    </source>
</evidence>
<comment type="caution">
    <text evidence="24">The sequence shown here is derived from an EMBL/GenBank/DDBJ whole genome shotgun (WGS) entry which is preliminary data.</text>
</comment>
<proteinExistence type="inferred from homology"/>
<feature type="transmembrane region" description="Helical" evidence="22">
    <location>
        <begin position="839"/>
        <end position="861"/>
    </location>
</feature>
<evidence type="ECO:0000256" key="14">
    <source>
        <dbReference type="ARBA" id="ARBA00022990"/>
    </source>
</evidence>
<evidence type="ECO:0000256" key="15">
    <source>
        <dbReference type="ARBA" id="ARBA00023054"/>
    </source>
</evidence>
<dbReference type="GO" id="GO:0010109">
    <property type="term" value="P:regulation of photosynthesis"/>
    <property type="evidence" value="ECO:0007669"/>
    <property type="project" value="UniProtKB-ARBA"/>
</dbReference>
<dbReference type="GO" id="GO:0080022">
    <property type="term" value="P:primary root development"/>
    <property type="evidence" value="ECO:0007669"/>
    <property type="project" value="UniProtKB-ARBA"/>
</dbReference>
<feature type="compositionally biased region" description="Basic and acidic residues" evidence="21">
    <location>
        <begin position="377"/>
        <end position="419"/>
    </location>
</feature>
<evidence type="ECO:0000256" key="18">
    <source>
        <dbReference type="ARBA" id="ARBA00047912"/>
    </source>
</evidence>
<feature type="region of interest" description="Disordered" evidence="21">
    <location>
        <begin position="1"/>
        <end position="23"/>
    </location>
</feature>
<keyword evidence="17 22" id="KW-0472">Membrane</keyword>
<evidence type="ECO:0000256" key="5">
    <source>
        <dbReference type="ARBA" id="ARBA00022528"/>
    </source>
</evidence>
<dbReference type="GO" id="GO:0009744">
    <property type="term" value="P:response to sucrose"/>
    <property type="evidence" value="ECO:0007669"/>
    <property type="project" value="UniProtKB-ARBA"/>
</dbReference>
<evidence type="ECO:0000256" key="16">
    <source>
        <dbReference type="ARBA" id="ARBA00023065"/>
    </source>
</evidence>
<evidence type="ECO:0000259" key="23">
    <source>
        <dbReference type="PROSITE" id="PS51201"/>
    </source>
</evidence>
<evidence type="ECO:0000256" key="7">
    <source>
        <dbReference type="ARBA" id="ARBA00022640"/>
    </source>
</evidence>
<feature type="transmembrane region" description="Helical" evidence="22">
    <location>
        <begin position="567"/>
        <end position="585"/>
    </location>
</feature>
<dbReference type="GO" id="GO:0009706">
    <property type="term" value="C:chloroplast inner membrane"/>
    <property type="evidence" value="ECO:0007669"/>
    <property type="project" value="UniProtKB-SubCell"/>
</dbReference>
<feature type="transmembrane region" description="Helical" evidence="22">
    <location>
        <begin position="767"/>
        <end position="796"/>
    </location>
</feature>
<comment type="subcellular location">
    <subcellularLocation>
        <location evidence="2">Plastid</location>
        <location evidence="2">Chloroplast inner membrane</location>
        <topology evidence="2">Multi-pass membrane protein</topology>
    </subcellularLocation>
</comment>
<evidence type="ECO:0000256" key="13">
    <source>
        <dbReference type="ARBA" id="ARBA00022989"/>
    </source>
</evidence>
<feature type="coiled-coil region" evidence="20">
    <location>
        <begin position="220"/>
        <end position="310"/>
    </location>
</feature>
<name>A0A8T0QB73_PANVG</name>
<dbReference type="PANTHER" id="PTHR46157">
    <property type="entry name" value="K(+) EFFLUX ANTIPORTER 3, CHLOROPLASTIC"/>
    <property type="match status" value="1"/>
</dbReference>
<dbReference type="Gene3D" id="3.40.50.720">
    <property type="entry name" value="NAD(P)-binding Rossmann-like Domain"/>
    <property type="match status" value="1"/>
</dbReference>
<dbReference type="PANTHER" id="PTHR46157:SF2">
    <property type="entry name" value="K(+) EFFLUX ANTIPORTER 1, CHLOROPLASTIC-RELATED"/>
    <property type="match status" value="1"/>
</dbReference>
<dbReference type="GO" id="GO:2000070">
    <property type="term" value="P:regulation of response to water deprivation"/>
    <property type="evidence" value="ECO:0007669"/>
    <property type="project" value="UniProtKB-ARBA"/>
</dbReference>
<dbReference type="Proteomes" id="UP000823388">
    <property type="component" value="Chromosome 7N"/>
</dbReference>
<keyword evidence="3" id="KW-0813">Transport</keyword>
<protein>
    <recommendedName>
        <fullName evidence="23">RCK N-terminal domain-containing protein</fullName>
    </recommendedName>
</protein>
<dbReference type="Gene3D" id="1.20.1530.20">
    <property type="match status" value="1"/>
</dbReference>
<evidence type="ECO:0000256" key="3">
    <source>
        <dbReference type="ARBA" id="ARBA00022448"/>
    </source>
</evidence>
<dbReference type="GO" id="GO:0009646">
    <property type="term" value="P:response to absence of light"/>
    <property type="evidence" value="ECO:0007669"/>
    <property type="project" value="UniProtKB-ARBA"/>
</dbReference>
<feature type="transmembrane region" description="Helical" evidence="22">
    <location>
        <begin position="867"/>
        <end position="890"/>
    </location>
</feature>
<dbReference type="AlphaFoldDB" id="A0A8T0QB73"/>
<dbReference type="GO" id="GO:1900069">
    <property type="term" value="P:regulation of cellular hyperosmotic salinity response"/>
    <property type="evidence" value="ECO:0007669"/>
    <property type="project" value="UniProtKB-ARBA"/>
</dbReference>
<evidence type="ECO:0000256" key="19">
    <source>
        <dbReference type="ARBA" id="ARBA00061484"/>
    </source>
</evidence>
<dbReference type="InterPro" id="IPR006153">
    <property type="entry name" value="Cation/H_exchanger_TM"/>
</dbReference>
<evidence type="ECO:0000256" key="12">
    <source>
        <dbReference type="ARBA" id="ARBA00022958"/>
    </source>
</evidence>
<dbReference type="GO" id="GO:1900140">
    <property type="term" value="P:regulation of seedling development"/>
    <property type="evidence" value="ECO:0007669"/>
    <property type="project" value="UniProtKB-ARBA"/>
</dbReference>
<dbReference type="GO" id="GO:2001057">
    <property type="term" value="P:reactive nitrogen species metabolic process"/>
    <property type="evidence" value="ECO:0007669"/>
    <property type="project" value="UniProtKB-ARBA"/>
</dbReference>
<organism evidence="24 25">
    <name type="scientific">Panicum virgatum</name>
    <name type="common">Blackwell switchgrass</name>
    <dbReference type="NCBI Taxonomy" id="38727"/>
    <lineage>
        <taxon>Eukaryota</taxon>
        <taxon>Viridiplantae</taxon>
        <taxon>Streptophyta</taxon>
        <taxon>Embryophyta</taxon>
        <taxon>Tracheophyta</taxon>
        <taxon>Spermatophyta</taxon>
        <taxon>Magnoliopsida</taxon>
        <taxon>Liliopsida</taxon>
        <taxon>Poales</taxon>
        <taxon>Poaceae</taxon>
        <taxon>PACMAD clade</taxon>
        <taxon>Panicoideae</taxon>
        <taxon>Panicodae</taxon>
        <taxon>Paniceae</taxon>
        <taxon>Panicinae</taxon>
        <taxon>Panicum</taxon>
        <taxon>Panicum sect. Hiantes</taxon>
    </lineage>
</organism>
<comment type="catalytic activity">
    <reaction evidence="18">
        <text>K(+)(in) + H(+)(out) = K(+)(out) + H(+)(in)</text>
        <dbReference type="Rhea" id="RHEA:29467"/>
        <dbReference type="ChEBI" id="CHEBI:15378"/>
        <dbReference type="ChEBI" id="CHEBI:29103"/>
    </reaction>
</comment>
<dbReference type="Pfam" id="PF00999">
    <property type="entry name" value="Na_H_Exchanger"/>
    <property type="match status" value="1"/>
</dbReference>
<dbReference type="GO" id="GO:0019722">
    <property type="term" value="P:calcium-mediated signaling"/>
    <property type="evidence" value="ECO:0007669"/>
    <property type="project" value="UniProtKB-ARBA"/>
</dbReference>
<feature type="domain" description="RCK N-terminal" evidence="23">
    <location>
        <begin position="947"/>
        <end position="1064"/>
    </location>
</feature>
<keyword evidence="7" id="KW-0934">Plastid</keyword>
<feature type="transmembrane region" description="Helical" evidence="22">
    <location>
        <begin position="622"/>
        <end position="645"/>
    </location>
</feature>
<comment type="similarity">
    <text evidence="19">Belongs to the monovalent cation:proton antiporter 2 (CPA2) transporter (TC 2.A.37) family. KEA (TC 2.A.37.1) subfamily.</text>
</comment>
<feature type="transmembrane region" description="Helical" evidence="22">
    <location>
        <begin position="683"/>
        <end position="706"/>
    </location>
</feature>
<dbReference type="FunFam" id="3.40.50.720:FF:000134">
    <property type="entry name" value="K(+) efflux antiporter 2 chloroplastic"/>
    <property type="match status" value="1"/>
</dbReference>
<comment type="function">
    <text evidence="1">May function as sodium-coupled metabolite transporter across the chloroplast envelope.</text>
</comment>
<gene>
    <name evidence="24" type="ORF">PVAP13_7NG445300</name>
</gene>
<reference evidence="24" key="1">
    <citation type="submission" date="2020-05" db="EMBL/GenBank/DDBJ databases">
        <title>WGS assembly of Panicum virgatum.</title>
        <authorList>
            <person name="Lovell J.T."/>
            <person name="Jenkins J."/>
            <person name="Shu S."/>
            <person name="Juenger T.E."/>
            <person name="Schmutz J."/>
        </authorList>
    </citation>
    <scope>NUCLEOTIDE SEQUENCE</scope>
    <source>
        <strain evidence="24">AP13</strain>
    </source>
</reference>
<keyword evidence="13 22" id="KW-1133">Transmembrane helix</keyword>
<keyword evidence="4" id="KW-0050">Antiport</keyword>
<dbReference type="OrthoDB" id="4834at2759"/>
<evidence type="ECO:0000256" key="22">
    <source>
        <dbReference type="SAM" id="Phobius"/>
    </source>
</evidence>
<dbReference type="EMBL" id="CM029050">
    <property type="protein sequence ID" value="KAG2569862.1"/>
    <property type="molecule type" value="Genomic_DNA"/>
</dbReference>
<feature type="transmembrane region" description="Helical" evidence="22">
    <location>
        <begin position="651"/>
        <end position="671"/>
    </location>
</feature>
<dbReference type="GO" id="GO:0009738">
    <property type="term" value="P:abscisic acid-activated signaling pathway"/>
    <property type="evidence" value="ECO:0007669"/>
    <property type="project" value="UniProtKB-KW"/>
</dbReference>
<dbReference type="GO" id="GO:0140899">
    <property type="term" value="P:plastid gene expression"/>
    <property type="evidence" value="ECO:0007669"/>
    <property type="project" value="UniProtKB-ARBA"/>
</dbReference>
<feature type="region of interest" description="Disordered" evidence="21">
    <location>
        <begin position="317"/>
        <end position="351"/>
    </location>
</feature>
<keyword evidence="14" id="KW-0007">Acetylation</keyword>
<evidence type="ECO:0000256" key="21">
    <source>
        <dbReference type="SAM" id="MobiDB-lite"/>
    </source>
</evidence>
<evidence type="ECO:0000256" key="6">
    <source>
        <dbReference type="ARBA" id="ARBA00022538"/>
    </source>
</evidence>
<dbReference type="InterPro" id="IPR004771">
    <property type="entry name" value="K/H_exchanger"/>
</dbReference>
<dbReference type="EMBL" id="CM029050">
    <property type="protein sequence ID" value="KAG2569863.1"/>
    <property type="molecule type" value="Genomic_DNA"/>
</dbReference>
<feature type="region of interest" description="Disordered" evidence="21">
    <location>
        <begin position="82"/>
        <end position="102"/>
    </location>
</feature>
<accession>A0A8T0QB73</accession>
<dbReference type="PROSITE" id="PS51201">
    <property type="entry name" value="RCK_N"/>
    <property type="match status" value="1"/>
</dbReference>
<evidence type="ECO:0000313" key="24">
    <source>
        <dbReference type="EMBL" id="KAG2569862.1"/>
    </source>
</evidence>
<dbReference type="GO" id="GO:0042794">
    <property type="term" value="P:plastid rRNA transcription"/>
    <property type="evidence" value="ECO:0007669"/>
    <property type="project" value="UniProtKB-ARBA"/>
</dbReference>
<sequence>MDLSRFASGVGPSRPAPRPDLQIGAAGNAFRNCSLRRARHRSGGGGIFYLAPKHGSPFVFRIRGRPAPLRCQGNDSLAYVDGPLEGTKGSGEVNDDEDTSSGREVDLDALREMLQRSRKELEVARLNSTMFEEKAQRISESAIALKDRADSAQRDVSAAVAMVQEIISKEADAKEAVQKSTMVLSMAEARLQLAAEALEAKRGSVGPMEVSFEGMEEESLASAQEEIKDCRAVLRKCEEELRHIQDKKMELQKEVDRLTELAEKALLDASKAEEDVANIMVLAEQAVALEMEAAQRANDAELALNKAEKAISSVDTVVELPSPAEEQKSAEEDSVSEGYEYSSDGTEDVSVRDEVSNIERLMLGDLAVEGIEQLEPSHEISDEASSDKMLVEPQKEAEPDADKSKQGKKQEMERKEYTKEPLSAPKALLKRSSRFFSASFFSSKVDGEFTPTSVFRGLMTSVQKQAPKLVLGILLLGAGAFFLNRAEKSQLFQQQGITTSIGEVTSTTKPIVREIRQIPQRVKKLIELLPHQEVNEEEASLFDVLYLLLASVIFVPLFQKIPGGSPVLGYLAAGVLIGPYGLSIIRNVHGTKAIAEFGVVFLLFNIGLELSVERLSSMKKYVFGLGSAQVLATTAAVGVIAHRFAVVPGPAAIVIGSGLALSSTAVVLQVLQERGESTSRHGRATFSVLLFQDLAVVVLLILIPLISPNSSKGGVGFQAIAEAMGIAAVKAIAAITAIIAGGRLLLRPIYKQIAENRNAEIFSANTLLVIFGTSLLTARAGLSMALGAFLAGLLLAETEFSLQVESDIAPYRGLLLGLFFMTVGMSMDPKLLLSNFPAISVILGLLIFGKTLLVTFVGRLFGVSTIAAIRVGLMLAPGGEFAFVAFGEAVNQGLLSPQLSSLLFLVVGISMALTPWLAAGGQFLASKFEQHDVRSLLPVESETDDLQDHIIILGFGRVGQIIAQLLSERLIPFVALDVRSDRVAVGRALDLPVYFGDAGSREVLHKVGAERACAAAITLDTPGANYRAVWALNKYFPNVKTFVRAHDVDHGVNLEKAGATAVVPETLEPSLQLAAAVLAQAKLPMSEIQETINEFRNRHLSELTELCATTGSSLGYGFSRVMSMSKSKSYASDDESETVDGALAI</sequence>
<dbReference type="SUPFAM" id="SSF51735">
    <property type="entry name" value="NAD(P)-binding Rossmann-fold domains"/>
    <property type="match status" value="1"/>
</dbReference>
<dbReference type="GO" id="GO:2000377">
    <property type="term" value="P:regulation of reactive oxygen species metabolic process"/>
    <property type="evidence" value="ECO:0007669"/>
    <property type="project" value="UniProtKB-ARBA"/>
</dbReference>
<keyword evidence="9 22" id="KW-0812">Transmembrane</keyword>
<dbReference type="NCBIfam" id="TIGR00932">
    <property type="entry name" value="2a37"/>
    <property type="match status" value="1"/>
</dbReference>
<evidence type="ECO:0000256" key="20">
    <source>
        <dbReference type="SAM" id="Coils"/>
    </source>
</evidence>
<keyword evidence="12" id="KW-0630">Potassium</keyword>
<feature type="region of interest" description="Disordered" evidence="21">
    <location>
        <begin position="377"/>
        <end position="422"/>
    </location>
</feature>
<keyword evidence="5" id="KW-0150">Chloroplast</keyword>
<evidence type="ECO:0000256" key="9">
    <source>
        <dbReference type="ARBA" id="ARBA00022692"/>
    </source>
</evidence>
<evidence type="ECO:0000256" key="2">
    <source>
        <dbReference type="ARBA" id="ARBA00004478"/>
    </source>
</evidence>
<keyword evidence="16" id="KW-0406">Ion transport</keyword>
<evidence type="ECO:0000256" key="11">
    <source>
        <dbReference type="ARBA" id="ARBA00022946"/>
    </source>
</evidence>
<dbReference type="GO" id="GO:0006885">
    <property type="term" value="P:regulation of pH"/>
    <property type="evidence" value="ECO:0007669"/>
    <property type="project" value="UniProtKB-ARBA"/>
</dbReference>
<dbReference type="InterPro" id="IPR003148">
    <property type="entry name" value="RCK_N"/>
</dbReference>
<keyword evidence="8" id="KW-0938">Abscisic acid signaling pathway</keyword>
<feature type="transmembrane region" description="Helical" evidence="22">
    <location>
        <begin position="726"/>
        <end position="746"/>
    </location>
</feature>
<evidence type="ECO:0000256" key="17">
    <source>
        <dbReference type="ARBA" id="ARBA00023136"/>
    </source>
</evidence>
<feature type="transmembrane region" description="Helical" evidence="22">
    <location>
        <begin position="902"/>
        <end position="925"/>
    </location>
</feature>
<keyword evidence="25" id="KW-1185">Reference proteome</keyword>
<dbReference type="FunFam" id="1.20.1530.20:FF:000007">
    <property type="entry name" value="K(+) efflux antiporter 2 chloroplastic"/>
    <property type="match status" value="1"/>
</dbReference>
<keyword evidence="15 20" id="KW-0175">Coiled coil</keyword>
<dbReference type="InterPro" id="IPR038770">
    <property type="entry name" value="Na+/solute_symporter_sf"/>
</dbReference>
<keyword evidence="11" id="KW-0809">Transit peptide</keyword>
<dbReference type="Pfam" id="PF02254">
    <property type="entry name" value="TrkA_N"/>
    <property type="match status" value="1"/>
</dbReference>
<dbReference type="GO" id="GO:0015386">
    <property type="term" value="F:potassium:proton antiporter activity"/>
    <property type="evidence" value="ECO:0007669"/>
    <property type="project" value="TreeGrafter"/>
</dbReference>
<evidence type="ECO:0000256" key="1">
    <source>
        <dbReference type="ARBA" id="ARBA00003198"/>
    </source>
</evidence>
<dbReference type="InterPro" id="IPR036291">
    <property type="entry name" value="NAD(P)-bd_dom_sf"/>
</dbReference>
<evidence type="ECO:0000256" key="10">
    <source>
        <dbReference type="ARBA" id="ARBA00022780"/>
    </source>
</evidence>
<keyword evidence="10" id="KW-1001">Plastid inner membrane</keyword>
<evidence type="ECO:0000256" key="4">
    <source>
        <dbReference type="ARBA" id="ARBA00022449"/>
    </source>
</evidence>